<accession>A0A397IA57</accession>
<dbReference type="Gene3D" id="3.10.260.10">
    <property type="entry name" value="Transcription regulator HTH, APSES-type DNA-binding domain"/>
    <property type="match status" value="1"/>
</dbReference>
<evidence type="ECO:0000259" key="2">
    <source>
        <dbReference type="PROSITE" id="PS51299"/>
    </source>
</evidence>
<dbReference type="InterPro" id="IPR003163">
    <property type="entry name" value="Tscrpt_reg_HTH_APSES-type"/>
</dbReference>
<evidence type="ECO:0000256" key="1">
    <source>
        <dbReference type="SAM" id="MobiDB-lite"/>
    </source>
</evidence>
<dbReference type="SUPFAM" id="SSF54616">
    <property type="entry name" value="DNA-binding domain of Mlu1-box binding protein MBP1"/>
    <property type="match status" value="1"/>
</dbReference>
<dbReference type="InterPro" id="IPR036887">
    <property type="entry name" value="HTH_APSES_sf"/>
</dbReference>
<name>A0A397IA57_9GLOM</name>
<comment type="caution">
    <text evidence="3">The sequence shown here is derived from an EMBL/GenBank/DDBJ whole genome shotgun (WGS) entry which is preliminary data.</text>
</comment>
<dbReference type="EMBL" id="PQFF01000223">
    <property type="protein sequence ID" value="RHZ72699.1"/>
    <property type="molecule type" value="Genomic_DNA"/>
</dbReference>
<feature type="region of interest" description="Disordered" evidence="1">
    <location>
        <begin position="1"/>
        <end position="66"/>
    </location>
</feature>
<feature type="region of interest" description="Disordered" evidence="1">
    <location>
        <begin position="186"/>
        <end position="301"/>
    </location>
</feature>
<proteinExistence type="predicted"/>
<evidence type="ECO:0000313" key="4">
    <source>
        <dbReference type="Proteomes" id="UP000266861"/>
    </source>
</evidence>
<feature type="compositionally biased region" description="Polar residues" evidence="1">
    <location>
        <begin position="225"/>
        <end position="251"/>
    </location>
</feature>
<organism evidence="3 4">
    <name type="scientific">Diversispora epigaea</name>
    <dbReference type="NCBI Taxonomy" id="1348612"/>
    <lineage>
        <taxon>Eukaryota</taxon>
        <taxon>Fungi</taxon>
        <taxon>Fungi incertae sedis</taxon>
        <taxon>Mucoromycota</taxon>
        <taxon>Glomeromycotina</taxon>
        <taxon>Glomeromycetes</taxon>
        <taxon>Diversisporales</taxon>
        <taxon>Diversisporaceae</taxon>
        <taxon>Diversispora</taxon>
    </lineage>
</organism>
<dbReference type="PROSITE" id="PS51299">
    <property type="entry name" value="HTH_APSES"/>
    <property type="match status" value="1"/>
</dbReference>
<feature type="compositionally biased region" description="Polar residues" evidence="1">
    <location>
        <begin position="195"/>
        <end position="216"/>
    </location>
</feature>
<evidence type="ECO:0000313" key="3">
    <source>
        <dbReference type="EMBL" id="RHZ72699.1"/>
    </source>
</evidence>
<keyword evidence="4" id="KW-1185">Reference proteome</keyword>
<reference evidence="3 4" key="1">
    <citation type="submission" date="2018-08" db="EMBL/GenBank/DDBJ databases">
        <title>Genome and evolution of the arbuscular mycorrhizal fungus Diversispora epigaea (formerly Glomus versiforme) and its bacterial endosymbionts.</title>
        <authorList>
            <person name="Sun X."/>
            <person name="Fei Z."/>
            <person name="Harrison M."/>
        </authorList>
    </citation>
    <scope>NUCLEOTIDE SEQUENCE [LARGE SCALE GENOMIC DNA]</scope>
    <source>
        <strain evidence="3 4">IT104</strain>
    </source>
</reference>
<feature type="compositionally biased region" description="Basic and acidic residues" evidence="1">
    <location>
        <begin position="28"/>
        <end position="40"/>
    </location>
</feature>
<feature type="compositionally biased region" description="Basic and acidic residues" evidence="1">
    <location>
        <begin position="279"/>
        <end position="301"/>
    </location>
</feature>
<dbReference type="AlphaFoldDB" id="A0A397IA57"/>
<feature type="compositionally biased region" description="Basic and acidic residues" evidence="1">
    <location>
        <begin position="254"/>
        <end position="263"/>
    </location>
</feature>
<dbReference type="GO" id="GO:0003677">
    <property type="term" value="F:DNA binding"/>
    <property type="evidence" value="ECO:0007669"/>
    <property type="project" value="InterPro"/>
</dbReference>
<protein>
    <recommendedName>
        <fullName evidence="2">HTH APSES-type domain-containing protein</fullName>
    </recommendedName>
</protein>
<dbReference type="OrthoDB" id="2406140at2759"/>
<feature type="compositionally biased region" description="Polar residues" evidence="1">
    <location>
        <begin position="1"/>
        <end position="11"/>
    </location>
</feature>
<gene>
    <name evidence="3" type="ORF">Glove_241g41</name>
</gene>
<dbReference type="Proteomes" id="UP000266861">
    <property type="component" value="Unassembled WGS sequence"/>
</dbReference>
<sequence length="376" mass="42734">MVHTTNTAKSAKTTPKNKQVNNKVNKTSKKETPPKSEIKPTRKMATPRSRGRGKRINNTPTRSSPRIVRRSASYPNAVNRHFVDSIPILEITLRFDEDEYDVWRRQDTDEVNLYYLLRIKYPRDEDEEMWLQELEKLKEEIKEIRIIEDGWFEGVWVPLERAKDIAQKYNIYEHVAALLESENSWFDTPKKQSSKSKVGSRISNNDRGTPTVTPSQKPERKPENEVQTNGTSATPNNRSISTSNTLQQNGNVKPESEKSENKTPRRTSARLHPSQVKPESSKRPREVEKERDSRDNYRDNYKEEVQSLKRKMDETVEYLNYSGSNKRRALWAGIGAAVGAGIAAVTLSSLGVGVPDIAAGVNASFNAVSSSISNFL</sequence>
<feature type="compositionally biased region" description="Low complexity" evidence="1">
    <location>
        <begin position="12"/>
        <end position="25"/>
    </location>
</feature>
<feature type="domain" description="HTH APSES-type" evidence="2">
    <location>
        <begin position="81"/>
        <end position="190"/>
    </location>
</feature>